<evidence type="ECO:0000313" key="2">
    <source>
        <dbReference type="Proteomes" id="UP000188268"/>
    </source>
</evidence>
<keyword evidence="2" id="KW-1185">Reference proteome</keyword>
<dbReference type="Gramene" id="OMO71434">
    <property type="protein sequence ID" value="OMO71434"/>
    <property type="gene ID" value="CCACVL1_18219"/>
</dbReference>
<accession>A0A1R3HM90</accession>
<reference evidence="1 2" key="1">
    <citation type="submission" date="2013-09" db="EMBL/GenBank/DDBJ databases">
        <title>Corchorus capsularis genome sequencing.</title>
        <authorList>
            <person name="Alam M."/>
            <person name="Haque M.S."/>
            <person name="Islam M.S."/>
            <person name="Emdad E.M."/>
            <person name="Islam M.M."/>
            <person name="Ahmed B."/>
            <person name="Halim A."/>
            <person name="Hossen Q.M.M."/>
            <person name="Hossain M.Z."/>
            <person name="Ahmed R."/>
            <person name="Khan M.M."/>
            <person name="Islam R."/>
            <person name="Rashid M.M."/>
            <person name="Khan S.A."/>
            <person name="Rahman M.S."/>
            <person name="Alam M."/>
        </authorList>
    </citation>
    <scope>NUCLEOTIDE SEQUENCE [LARGE SCALE GENOMIC DNA]</scope>
    <source>
        <strain evidence="2">cv. CVL-1</strain>
        <tissue evidence="1">Whole seedling</tissue>
    </source>
</reference>
<dbReference type="EMBL" id="AWWV01011620">
    <property type="protein sequence ID" value="OMO71434.1"/>
    <property type="molecule type" value="Genomic_DNA"/>
</dbReference>
<name>A0A1R3HM90_COCAP</name>
<proteinExistence type="predicted"/>
<dbReference type="AlphaFoldDB" id="A0A1R3HM90"/>
<organism evidence="1 2">
    <name type="scientific">Corchorus capsularis</name>
    <name type="common">Jute</name>
    <dbReference type="NCBI Taxonomy" id="210143"/>
    <lineage>
        <taxon>Eukaryota</taxon>
        <taxon>Viridiplantae</taxon>
        <taxon>Streptophyta</taxon>
        <taxon>Embryophyta</taxon>
        <taxon>Tracheophyta</taxon>
        <taxon>Spermatophyta</taxon>
        <taxon>Magnoliopsida</taxon>
        <taxon>eudicotyledons</taxon>
        <taxon>Gunneridae</taxon>
        <taxon>Pentapetalae</taxon>
        <taxon>rosids</taxon>
        <taxon>malvids</taxon>
        <taxon>Malvales</taxon>
        <taxon>Malvaceae</taxon>
        <taxon>Grewioideae</taxon>
        <taxon>Apeibeae</taxon>
        <taxon>Corchorus</taxon>
    </lineage>
</organism>
<dbReference type="Proteomes" id="UP000188268">
    <property type="component" value="Unassembled WGS sequence"/>
</dbReference>
<comment type="caution">
    <text evidence="1">The sequence shown here is derived from an EMBL/GenBank/DDBJ whole genome shotgun (WGS) entry which is preliminary data.</text>
</comment>
<gene>
    <name evidence="1" type="ORF">CCACVL1_18219</name>
</gene>
<protein>
    <submittedName>
        <fullName evidence="1">Uncharacterized protein</fullName>
    </submittedName>
</protein>
<sequence length="25" mass="2758">MTPATSHKTTLAPALYIHYGGRKSR</sequence>
<evidence type="ECO:0000313" key="1">
    <source>
        <dbReference type="EMBL" id="OMO71434.1"/>
    </source>
</evidence>